<dbReference type="InterPro" id="IPR006594">
    <property type="entry name" value="LisH"/>
</dbReference>
<gene>
    <name evidence="11" type="primary">SMU1_1</name>
    <name evidence="11" type="ORF">A0J61_04092</name>
</gene>
<dbReference type="InterPro" id="IPR006595">
    <property type="entry name" value="CTLH_C"/>
</dbReference>
<dbReference type="AlphaFoldDB" id="A0A1C7NFW1"/>
<dbReference type="PROSITE" id="PS00678">
    <property type="entry name" value="WD_REPEATS_1"/>
    <property type="match status" value="1"/>
</dbReference>
<evidence type="ECO:0000256" key="9">
    <source>
        <dbReference type="PROSITE-ProRule" id="PRU00221"/>
    </source>
</evidence>
<keyword evidence="2 9" id="KW-0853">WD repeat</keyword>
<comment type="caution">
    <text evidence="11">The sequence shown here is derived from an EMBL/GenBank/DDBJ whole genome shotgun (WGS) entry which is preliminary data.</text>
</comment>
<keyword evidence="4" id="KW-0677">Repeat</keyword>
<keyword evidence="12" id="KW-1185">Reference proteome</keyword>
<dbReference type="SMART" id="SM00667">
    <property type="entry name" value="LisH"/>
    <property type="match status" value="1"/>
</dbReference>
<dbReference type="SMART" id="SM00320">
    <property type="entry name" value="WD40"/>
    <property type="match status" value="4"/>
</dbReference>
<evidence type="ECO:0000256" key="6">
    <source>
        <dbReference type="ARBA" id="ARBA00023242"/>
    </source>
</evidence>
<feature type="domain" description="CTLH" evidence="10">
    <location>
        <begin position="40"/>
        <end position="92"/>
    </location>
</feature>
<evidence type="ECO:0000256" key="5">
    <source>
        <dbReference type="ARBA" id="ARBA00023187"/>
    </source>
</evidence>
<feature type="repeat" description="WD" evidence="9">
    <location>
        <begin position="261"/>
        <end position="302"/>
    </location>
</feature>
<evidence type="ECO:0000313" key="12">
    <source>
        <dbReference type="Proteomes" id="UP000093000"/>
    </source>
</evidence>
<dbReference type="InterPro" id="IPR001680">
    <property type="entry name" value="WD40_rpt"/>
</dbReference>
<dbReference type="PROSITE" id="PS50294">
    <property type="entry name" value="WD_REPEATS_REGION"/>
    <property type="match status" value="3"/>
</dbReference>
<dbReference type="PROSITE" id="PS50896">
    <property type="entry name" value="LISH"/>
    <property type="match status" value="1"/>
</dbReference>
<feature type="repeat" description="WD" evidence="9">
    <location>
        <begin position="211"/>
        <end position="252"/>
    </location>
</feature>
<keyword evidence="3" id="KW-0507">mRNA processing</keyword>
<feature type="repeat" description="WD" evidence="9">
    <location>
        <begin position="346"/>
        <end position="387"/>
    </location>
</feature>
<sequence length="513" mass="57692">MSLEIEAEDIVRLVLQFLKENDYNESASALEAETSVKINTLDNRDAFIKEIKQGEWDVVLKRVFDLRIPARKLMDLYEQIVLELAEMRELGAARTLLRQTEPMFILKQRHPERYLKLEHILSRSSFDPRDNYAQGMTKEKKRHQIAQTLINEVAVVEPSRLMTLLEDCIKWQQHQGLLSEEVEFDLFRTTDQLQQVEPEALANLPSVSIKLPGKNTYAECTLFSPNGLYLVSGSVDGFIEVWNYANGKLRKDLKYQAEENLMAMDQAVLSLGFSADSEWLASGSTDGKIAIWKIQSGFCTRRFSPAHSQGVTAVCFNKDASHVLSSSFDGTIKMHHIKSGQLVQLFEGHTSFVNSVMFNLDNTLVISGSSDASVKVWDVTTGAALYSVMPKRNIKIQQVLPIPNRPQACLVVQSNHTVHVMDMQAKLVQTIDHSDSSVKFIAGTVSHQGGLVYLLAEDSKAYCYSLASGQLIGQLDVCKEEAIGISSHPFSNIIAVHSEKRRIYLFQSEQTEE</sequence>
<dbReference type="STRING" id="101091.A0A1C7NFW1"/>
<protein>
    <recommendedName>
        <fullName evidence="8">WD40 repeat-containing protein SMU1</fullName>
    </recommendedName>
</protein>
<dbReference type="PROSITE" id="PS50897">
    <property type="entry name" value="CTLH"/>
    <property type="match status" value="1"/>
</dbReference>
<dbReference type="InParanoid" id="A0A1C7NFW1"/>
<dbReference type="EMBL" id="LUGH01000192">
    <property type="protein sequence ID" value="OBZ87860.1"/>
    <property type="molecule type" value="Genomic_DNA"/>
</dbReference>
<accession>A0A1C7NFW1</accession>
<dbReference type="SUPFAM" id="SSF50978">
    <property type="entry name" value="WD40 repeat-like"/>
    <property type="match status" value="1"/>
</dbReference>
<dbReference type="InterPro" id="IPR015943">
    <property type="entry name" value="WD40/YVTN_repeat-like_dom_sf"/>
</dbReference>
<dbReference type="Pfam" id="PF17814">
    <property type="entry name" value="LisH_TPL"/>
    <property type="match status" value="1"/>
</dbReference>
<evidence type="ECO:0000256" key="7">
    <source>
        <dbReference type="ARBA" id="ARBA00025801"/>
    </source>
</evidence>
<dbReference type="InterPro" id="IPR045184">
    <property type="entry name" value="SMU1"/>
</dbReference>
<dbReference type="Pfam" id="PF23586">
    <property type="entry name" value="Beta-prop_NWD2_C"/>
    <property type="match status" value="1"/>
</dbReference>
<reference evidence="11 12" key="1">
    <citation type="submission" date="2016-03" db="EMBL/GenBank/DDBJ databases">
        <title>Choanephora cucurbitarum.</title>
        <authorList>
            <person name="Min B."/>
            <person name="Park H."/>
            <person name="Park J.-H."/>
            <person name="Shin H.-D."/>
            <person name="Choi I.-G."/>
        </authorList>
    </citation>
    <scope>NUCLEOTIDE SEQUENCE [LARGE SCALE GENOMIC DNA]</scope>
    <source>
        <strain evidence="11 12">KUS-F28377</strain>
    </source>
</reference>
<dbReference type="GO" id="GO:0000398">
    <property type="term" value="P:mRNA splicing, via spliceosome"/>
    <property type="evidence" value="ECO:0007669"/>
    <property type="project" value="InterPro"/>
</dbReference>
<keyword evidence="6" id="KW-0539">Nucleus</keyword>
<organism evidence="11 12">
    <name type="scientific">Choanephora cucurbitarum</name>
    <dbReference type="NCBI Taxonomy" id="101091"/>
    <lineage>
        <taxon>Eukaryota</taxon>
        <taxon>Fungi</taxon>
        <taxon>Fungi incertae sedis</taxon>
        <taxon>Mucoromycota</taxon>
        <taxon>Mucoromycotina</taxon>
        <taxon>Mucoromycetes</taxon>
        <taxon>Mucorales</taxon>
        <taxon>Mucorineae</taxon>
        <taxon>Choanephoraceae</taxon>
        <taxon>Choanephoroideae</taxon>
        <taxon>Choanephora</taxon>
    </lineage>
</organism>
<dbReference type="PANTHER" id="PTHR22848">
    <property type="entry name" value="WD40 REPEAT PROTEIN"/>
    <property type="match status" value="1"/>
</dbReference>
<evidence type="ECO:0000256" key="8">
    <source>
        <dbReference type="ARBA" id="ARBA00026184"/>
    </source>
</evidence>
<evidence type="ECO:0000259" key="10">
    <source>
        <dbReference type="PROSITE" id="PS50897"/>
    </source>
</evidence>
<dbReference type="InterPro" id="IPR019775">
    <property type="entry name" value="WD40_repeat_CS"/>
</dbReference>
<dbReference type="InterPro" id="IPR020472">
    <property type="entry name" value="WD40_PAC1"/>
</dbReference>
<dbReference type="Proteomes" id="UP000093000">
    <property type="component" value="Unassembled WGS sequence"/>
</dbReference>
<proteinExistence type="inferred from homology"/>
<feature type="repeat" description="WD" evidence="9">
    <location>
        <begin position="304"/>
        <end position="345"/>
    </location>
</feature>
<dbReference type="CDD" id="cd00200">
    <property type="entry name" value="WD40"/>
    <property type="match status" value="1"/>
</dbReference>
<evidence type="ECO:0000313" key="11">
    <source>
        <dbReference type="EMBL" id="OBZ87860.1"/>
    </source>
</evidence>
<dbReference type="PROSITE" id="PS50082">
    <property type="entry name" value="WD_REPEATS_2"/>
    <property type="match status" value="4"/>
</dbReference>
<keyword evidence="5" id="KW-0508">mRNA splicing</keyword>
<name>A0A1C7NFW1_9FUNG</name>
<dbReference type="GO" id="GO:0016607">
    <property type="term" value="C:nuclear speck"/>
    <property type="evidence" value="ECO:0007669"/>
    <property type="project" value="UniProtKB-SubCell"/>
</dbReference>
<dbReference type="OrthoDB" id="538223at2759"/>
<dbReference type="SMART" id="SM00668">
    <property type="entry name" value="CTLH"/>
    <property type="match status" value="1"/>
</dbReference>
<comment type="subcellular location">
    <subcellularLocation>
        <location evidence="1">Nucleus speckle</location>
    </subcellularLocation>
</comment>
<dbReference type="InterPro" id="IPR054532">
    <property type="entry name" value="TPL_SMU1_LisH-like"/>
</dbReference>
<evidence type="ECO:0000256" key="1">
    <source>
        <dbReference type="ARBA" id="ARBA00004324"/>
    </source>
</evidence>
<dbReference type="PRINTS" id="PR00320">
    <property type="entry name" value="GPROTEINBRPT"/>
</dbReference>
<dbReference type="InterPro" id="IPR036322">
    <property type="entry name" value="WD40_repeat_dom_sf"/>
</dbReference>
<dbReference type="InterPro" id="IPR056534">
    <property type="entry name" value="Beta-prop_NWD2_C"/>
</dbReference>
<evidence type="ECO:0000256" key="2">
    <source>
        <dbReference type="ARBA" id="ARBA00022574"/>
    </source>
</evidence>
<evidence type="ECO:0000256" key="4">
    <source>
        <dbReference type="ARBA" id="ARBA00022737"/>
    </source>
</evidence>
<dbReference type="Gene3D" id="2.130.10.10">
    <property type="entry name" value="YVTN repeat-like/Quinoprotein amine dehydrogenase"/>
    <property type="match status" value="1"/>
</dbReference>
<comment type="similarity">
    <text evidence="7">Belongs to the WD repeat SMU1 family.</text>
</comment>
<evidence type="ECO:0000256" key="3">
    <source>
        <dbReference type="ARBA" id="ARBA00022664"/>
    </source>
</evidence>